<dbReference type="SUPFAM" id="SSF48452">
    <property type="entry name" value="TPR-like"/>
    <property type="match status" value="1"/>
</dbReference>
<accession>A0A1F5VYF0</accession>
<organism evidence="4 5">
    <name type="scientific">Candidatus Fischerbacteria bacterium RBG_13_37_8</name>
    <dbReference type="NCBI Taxonomy" id="1817863"/>
    <lineage>
        <taxon>Bacteria</taxon>
        <taxon>Candidatus Fischeribacteriota</taxon>
    </lineage>
</organism>
<dbReference type="Pfam" id="PF13174">
    <property type="entry name" value="TPR_6"/>
    <property type="match status" value="1"/>
</dbReference>
<dbReference type="InterPro" id="IPR019734">
    <property type="entry name" value="TPR_rpt"/>
</dbReference>
<dbReference type="STRING" id="1817863.A2Y62_13880"/>
<sequence length="296" mass="34116">MRDKTLLLLIKRILDSLKNGNYTPDSFESEVLSLKDEKQNNHKTVRIDTPHNYSDTEIIFLLERAECYEKEGNHSEAIKCYGEIIAKLPDNSPYKPHTYITRAHLFSSLSRWKEAIEDSKMALKLDPDSTGGYLNVGAYLSMDLFYSGKFEFNKYNELFEESIAYYKACLERNPQSITAWLNIVETNMFMCRWDEAISYYGSCKPYIDTLEHQVIRAWLGSMAIVLAGDPLEREDTAILLESKPAVGTLSYDINQMICVLAELKRTGYDPQKLNKAYWVHEKFLNRIGKERGAGQI</sequence>
<dbReference type="Proteomes" id="UP000178943">
    <property type="component" value="Unassembled WGS sequence"/>
</dbReference>
<dbReference type="Pfam" id="PF13181">
    <property type="entry name" value="TPR_8"/>
    <property type="match status" value="1"/>
</dbReference>
<gene>
    <name evidence="4" type="ORF">A2Y62_13880</name>
</gene>
<keyword evidence="2 3" id="KW-0802">TPR repeat</keyword>
<keyword evidence="1" id="KW-0677">Repeat</keyword>
<comment type="caution">
    <text evidence="4">The sequence shown here is derived from an EMBL/GenBank/DDBJ whole genome shotgun (WGS) entry which is preliminary data.</text>
</comment>
<dbReference type="InterPro" id="IPR011990">
    <property type="entry name" value="TPR-like_helical_dom_sf"/>
</dbReference>
<dbReference type="InterPro" id="IPR051685">
    <property type="entry name" value="Ycf3/AcsC/BcsC/TPR_MFPF"/>
</dbReference>
<feature type="repeat" description="TPR" evidence="3">
    <location>
        <begin position="96"/>
        <end position="129"/>
    </location>
</feature>
<evidence type="ECO:0000256" key="3">
    <source>
        <dbReference type="PROSITE-ProRule" id="PRU00339"/>
    </source>
</evidence>
<evidence type="ECO:0000313" key="5">
    <source>
        <dbReference type="Proteomes" id="UP000178943"/>
    </source>
</evidence>
<dbReference type="SMART" id="SM00028">
    <property type="entry name" value="TPR"/>
    <property type="match status" value="3"/>
</dbReference>
<dbReference type="PROSITE" id="PS50005">
    <property type="entry name" value="TPR"/>
    <property type="match status" value="1"/>
</dbReference>
<protein>
    <submittedName>
        <fullName evidence="4">Uncharacterized protein</fullName>
    </submittedName>
</protein>
<proteinExistence type="predicted"/>
<evidence type="ECO:0000313" key="4">
    <source>
        <dbReference type="EMBL" id="OGF68071.1"/>
    </source>
</evidence>
<dbReference type="PANTHER" id="PTHR44943">
    <property type="entry name" value="CELLULOSE SYNTHASE OPERON PROTEIN C"/>
    <property type="match status" value="1"/>
</dbReference>
<evidence type="ECO:0000256" key="1">
    <source>
        <dbReference type="ARBA" id="ARBA00022737"/>
    </source>
</evidence>
<reference evidence="4 5" key="1">
    <citation type="journal article" date="2016" name="Nat. Commun.">
        <title>Thousands of microbial genomes shed light on interconnected biogeochemical processes in an aquifer system.</title>
        <authorList>
            <person name="Anantharaman K."/>
            <person name="Brown C.T."/>
            <person name="Hug L.A."/>
            <person name="Sharon I."/>
            <person name="Castelle C.J."/>
            <person name="Probst A.J."/>
            <person name="Thomas B.C."/>
            <person name="Singh A."/>
            <person name="Wilkins M.J."/>
            <person name="Karaoz U."/>
            <person name="Brodie E.L."/>
            <person name="Williams K.H."/>
            <person name="Hubbard S.S."/>
            <person name="Banfield J.F."/>
        </authorList>
    </citation>
    <scope>NUCLEOTIDE SEQUENCE [LARGE SCALE GENOMIC DNA]</scope>
</reference>
<dbReference type="EMBL" id="MFGW01000025">
    <property type="protein sequence ID" value="OGF68071.1"/>
    <property type="molecule type" value="Genomic_DNA"/>
</dbReference>
<name>A0A1F5VYF0_9BACT</name>
<dbReference type="PANTHER" id="PTHR44943:SF8">
    <property type="entry name" value="TPR REPEAT-CONTAINING PROTEIN MJ0263"/>
    <property type="match status" value="1"/>
</dbReference>
<evidence type="ECO:0000256" key="2">
    <source>
        <dbReference type="ARBA" id="ARBA00022803"/>
    </source>
</evidence>
<dbReference type="AlphaFoldDB" id="A0A1F5VYF0"/>
<dbReference type="Gene3D" id="1.25.40.10">
    <property type="entry name" value="Tetratricopeptide repeat domain"/>
    <property type="match status" value="1"/>
</dbReference>